<accession>A0A9P5YWR6</accession>
<gene>
    <name evidence="1" type="ORF">BDN70DRAFT_165501</name>
</gene>
<proteinExistence type="predicted"/>
<dbReference type="AlphaFoldDB" id="A0A9P5YWR6"/>
<evidence type="ECO:0000313" key="2">
    <source>
        <dbReference type="Proteomes" id="UP000807469"/>
    </source>
</evidence>
<keyword evidence="2" id="KW-1185">Reference proteome</keyword>
<dbReference type="EMBL" id="MU155289">
    <property type="protein sequence ID" value="KAF9476576.1"/>
    <property type="molecule type" value="Genomic_DNA"/>
</dbReference>
<reference evidence="1" key="1">
    <citation type="submission" date="2020-11" db="EMBL/GenBank/DDBJ databases">
        <authorList>
            <consortium name="DOE Joint Genome Institute"/>
            <person name="Ahrendt S."/>
            <person name="Riley R."/>
            <person name="Andreopoulos W."/>
            <person name="Labutti K."/>
            <person name="Pangilinan J."/>
            <person name="Ruiz-Duenas F.J."/>
            <person name="Barrasa J.M."/>
            <person name="Sanchez-Garcia M."/>
            <person name="Camarero S."/>
            <person name="Miyauchi S."/>
            <person name="Serrano A."/>
            <person name="Linde D."/>
            <person name="Babiker R."/>
            <person name="Drula E."/>
            <person name="Ayuso-Fernandez I."/>
            <person name="Pacheco R."/>
            <person name="Padilla G."/>
            <person name="Ferreira P."/>
            <person name="Barriuso J."/>
            <person name="Kellner H."/>
            <person name="Castanera R."/>
            <person name="Alfaro M."/>
            <person name="Ramirez L."/>
            <person name="Pisabarro A.G."/>
            <person name="Kuo A."/>
            <person name="Tritt A."/>
            <person name="Lipzen A."/>
            <person name="He G."/>
            <person name="Yan M."/>
            <person name="Ng V."/>
            <person name="Cullen D."/>
            <person name="Martin F."/>
            <person name="Rosso M.-N."/>
            <person name="Henrissat B."/>
            <person name="Hibbett D."/>
            <person name="Martinez A.T."/>
            <person name="Grigoriev I.V."/>
        </authorList>
    </citation>
    <scope>NUCLEOTIDE SEQUENCE</scope>
    <source>
        <strain evidence="1">CIRM-BRFM 674</strain>
    </source>
</reference>
<organism evidence="1 2">
    <name type="scientific">Pholiota conissans</name>
    <dbReference type="NCBI Taxonomy" id="109636"/>
    <lineage>
        <taxon>Eukaryota</taxon>
        <taxon>Fungi</taxon>
        <taxon>Dikarya</taxon>
        <taxon>Basidiomycota</taxon>
        <taxon>Agaricomycotina</taxon>
        <taxon>Agaricomycetes</taxon>
        <taxon>Agaricomycetidae</taxon>
        <taxon>Agaricales</taxon>
        <taxon>Agaricineae</taxon>
        <taxon>Strophariaceae</taxon>
        <taxon>Pholiota</taxon>
    </lineage>
</organism>
<name>A0A9P5YWR6_9AGAR</name>
<protein>
    <submittedName>
        <fullName evidence="1">Uncharacterized protein</fullName>
    </submittedName>
</protein>
<comment type="caution">
    <text evidence="1">The sequence shown here is derived from an EMBL/GenBank/DDBJ whole genome shotgun (WGS) entry which is preliminary data.</text>
</comment>
<dbReference type="Proteomes" id="UP000807469">
    <property type="component" value="Unassembled WGS sequence"/>
</dbReference>
<sequence length="190" mass="20796">MTAYGINRPCTQYRGLTADGPRAFVPLCPGPLRIVMTYLREHQPRSSALFCNILVCSVLLRLAIQRHAPQVGGFCQVCVPNVSSFRISVVPSNAEIIETLLNLSFDVREFGKASRHFPQSVPKHRCSPASCVQTLGFSSCSSPITASTGPSSLMFFHIRPARCHLLPYLVAYQSPHCLHASQISPNVSAN</sequence>
<evidence type="ECO:0000313" key="1">
    <source>
        <dbReference type="EMBL" id="KAF9476576.1"/>
    </source>
</evidence>